<organism evidence="1 2">
    <name type="scientific">Klebsiella phage ZCKP1</name>
    <dbReference type="NCBI Taxonomy" id="2201417"/>
    <lineage>
        <taxon>Viruses</taxon>
        <taxon>Duplodnaviria</taxon>
        <taxon>Heunggongvirae</taxon>
        <taxon>Uroviricota</taxon>
        <taxon>Caudoviricetes</taxon>
        <taxon>Stephanstirmvirinae</taxon>
        <taxon>Phapecoctavirus</taxon>
        <taxon>Phapecoctavirus ZCKP1</taxon>
        <taxon>Klebsiella virus ZCKP1</taxon>
    </lineage>
</organism>
<evidence type="ECO:0000313" key="1">
    <source>
        <dbReference type="EMBL" id="AWY08220.1"/>
    </source>
</evidence>
<keyword evidence="2" id="KW-1185">Reference proteome</keyword>
<dbReference type="EMBL" id="MH252123">
    <property type="protein sequence ID" value="AWY08220.1"/>
    <property type="molecule type" value="Genomic_DNA"/>
</dbReference>
<sequence>MKKVIIMAININVSSYATLANTAKIELSSIEAVHISARRWFQQSYGNTYFSLMVDVEIGGKLIEVVNVPFQYGYGDHFDTVALEEFSKVINLEGKEFSRGAYLSRFCRDNGIAVYSHASDVKRKKDL</sequence>
<dbReference type="Proteomes" id="UP000250540">
    <property type="component" value="Segment"/>
</dbReference>
<evidence type="ECO:0000313" key="2">
    <source>
        <dbReference type="Proteomes" id="UP000250540"/>
    </source>
</evidence>
<protein>
    <submittedName>
        <fullName evidence="1">Uncharacterized protein</fullName>
    </submittedName>
</protein>
<dbReference type="GeneID" id="54994061"/>
<name>A0A2Z4QD71_9CAUD</name>
<accession>A0A2Z4QD71</accession>
<dbReference type="RefSeq" id="YP_009803498.1">
    <property type="nucleotide sequence ID" value="NC_047994.1"/>
</dbReference>
<reference evidence="1 2" key="1">
    <citation type="submission" date="2018-04" db="EMBL/GenBank/DDBJ databases">
        <title>Bacteriophage ZCKP1: a potential treatment for Klebsiella pneumoniae isolated from Egyptian diabetic foot patients.</title>
        <authorList>
            <person name="Taha O.A."/>
            <person name="Connerton P.L."/>
            <person name="Connerton I.F."/>
            <person name="El-Shibiny A."/>
        </authorList>
    </citation>
    <scope>NUCLEOTIDE SEQUENCE [LARGE SCALE GENOMIC DNA]</scope>
</reference>
<dbReference type="KEGG" id="vg:54994061"/>
<proteinExistence type="predicted"/>